<evidence type="ECO:0000259" key="11">
    <source>
        <dbReference type="Pfam" id="PF08244"/>
    </source>
</evidence>
<comment type="similarity">
    <text evidence="2 8">Belongs to the glycosyl hydrolase 32 family.</text>
</comment>
<evidence type="ECO:0000313" key="12">
    <source>
        <dbReference type="EMBL" id="OLU37935.1"/>
    </source>
</evidence>
<dbReference type="AlphaFoldDB" id="A0A1U7NEE1"/>
<evidence type="ECO:0000256" key="6">
    <source>
        <dbReference type="ARBA" id="ARBA00023295"/>
    </source>
</evidence>
<comment type="subcellular location">
    <subcellularLocation>
        <location evidence="9">Cytoplasm</location>
    </subcellularLocation>
</comment>
<name>A0A1U7NEE1_9FIRM</name>
<dbReference type="GO" id="GO:0004564">
    <property type="term" value="F:beta-fructofuranosidase activity"/>
    <property type="evidence" value="ECO:0007669"/>
    <property type="project" value="UniProtKB-EC"/>
</dbReference>
<dbReference type="SUPFAM" id="SSF49899">
    <property type="entry name" value="Concanavalin A-like lectins/glucanases"/>
    <property type="match status" value="1"/>
</dbReference>
<keyword evidence="13" id="KW-1185">Reference proteome</keyword>
<keyword evidence="9" id="KW-0963">Cytoplasm</keyword>
<dbReference type="InterPro" id="IPR023296">
    <property type="entry name" value="Glyco_hydro_beta-prop_sf"/>
</dbReference>
<keyword evidence="9" id="KW-0119">Carbohydrate metabolism</keyword>
<comment type="catalytic activity">
    <reaction evidence="8">
        <text>Hydrolysis of terminal non-reducing beta-D-fructofuranoside residues in beta-D-fructofuranosides.</text>
        <dbReference type="EC" id="3.2.1.26"/>
    </reaction>
</comment>
<dbReference type="InterPro" id="IPR018053">
    <property type="entry name" value="Glyco_hydro_32_AS"/>
</dbReference>
<gene>
    <name evidence="12" type="ORF">BO222_09370</name>
</gene>
<evidence type="ECO:0000256" key="2">
    <source>
        <dbReference type="ARBA" id="ARBA00009902"/>
    </source>
</evidence>
<dbReference type="OrthoDB" id="9759709at2"/>
<reference evidence="12 13" key="1">
    <citation type="submission" date="2016-11" db="EMBL/GenBank/DDBJ databases">
        <title>Description of two novel members of the family Erysipelotrichaceae: Ileibacterium lipovorans gen. nov., sp. nov. and Dubosiella newyorkensis, gen. nov., sp. nov.</title>
        <authorList>
            <person name="Cox L.M."/>
            <person name="Sohn J."/>
            <person name="Tyrrell K.L."/>
            <person name="Citron D.M."/>
            <person name="Lawson P.A."/>
            <person name="Patel N.B."/>
            <person name="Iizumi T."/>
            <person name="Perez-Perez G.I."/>
            <person name="Goldstein E.J."/>
            <person name="Blaser M.J."/>
        </authorList>
    </citation>
    <scope>NUCLEOTIDE SEQUENCE [LARGE SCALE GENOMIC DNA]</scope>
    <source>
        <strain evidence="12 13">NYU-BL-A3</strain>
    </source>
</reference>
<evidence type="ECO:0000259" key="10">
    <source>
        <dbReference type="Pfam" id="PF00251"/>
    </source>
</evidence>
<dbReference type="CDD" id="cd08996">
    <property type="entry name" value="GH32_FFase"/>
    <property type="match status" value="1"/>
</dbReference>
<dbReference type="GO" id="GO:0005737">
    <property type="term" value="C:cytoplasm"/>
    <property type="evidence" value="ECO:0007669"/>
    <property type="project" value="UniProtKB-SubCell"/>
</dbReference>
<dbReference type="PROSITE" id="PS00609">
    <property type="entry name" value="GLYCOSYL_HYDROL_F32"/>
    <property type="match status" value="1"/>
</dbReference>
<protein>
    <recommendedName>
        <fullName evidence="4 8">Sucrose-6-phosphate hydrolase</fullName>
        <ecNumber evidence="3 8">3.2.1.26</ecNumber>
    </recommendedName>
    <alternativeName>
        <fullName evidence="7 9">Invertase</fullName>
    </alternativeName>
</protein>
<keyword evidence="5 8" id="KW-0378">Hydrolase</keyword>
<keyword evidence="6 8" id="KW-0326">Glycosidase</keyword>
<dbReference type="SMART" id="SM00640">
    <property type="entry name" value="Glyco_32"/>
    <property type="match status" value="1"/>
</dbReference>
<evidence type="ECO:0000256" key="4">
    <source>
        <dbReference type="ARBA" id="ARBA00019623"/>
    </source>
</evidence>
<proteinExistence type="inferred from homology"/>
<dbReference type="NCBIfam" id="TIGR01322">
    <property type="entry name" value="scrB_fam"/>
    <property type="match status" value="1"/>
</dbReference>
<organism evidence="12 13">
    <name type="scientific">Ileibacterium valens</name>
    <dbReference type="NCBI Taxonomy" id="1862668"/>
    <lineage>
        <taxon>Bacteria</taxon>
        <taxon>Bacillati</taxon>
        <taxon>Bacillota</taxon>
        <taxon>Erysipelotrichia</taxon>
        <taxon>Erysipelotrichales</taxon>
        <taxon>Erysipelotrichaceae</taxon>
        <taxon>Ileibacterium</taxon>
    </lineage>
</organism>
<comment type="caution">
    <text evidence="12">The sequence shown here is derived from an EMBL/GenBank/DDBJ whole genome shotgun (WGS) entry which is preliminary data.</text>
</comment>
<evidence type="ECO:0000256" key="9">
    <source>
        <dbReference type="RuleBase" id="RU365015"/>
    </source>
</evidence>
<comment type="pathway">
    <text evidence="1 9">Glycan biosynthesis; sucrose metabolism.</text>
</comment>
<dbReference type="Pfam" id="PF08244">
    <property type="entry name" value="Glyco_hydro_32C"/>
    <property type="match status" value="1"/>
</dbReference>
<dbReference type="Gene3D" id="2.115.10.20">
    <property type="entry name" value="Glycosyl hydrolase domain, family 43"/>
    <property type="match status" value="1"/>
</dbReference>
<evidence type="ECO:0000313" key="13">
    <source>
        <dbReference type="Proteomes" id="UP000186341"/>
    </source>
</evidence>
<accession>A0A1U7NEE1</accession>
<comment type="function">
    <text evidence="9">Enables the bacterium to metabolize sucrose as a sole carbon source.</text>
</comment>
<dbReference type="InterPro" id="IPR013320">
    <property type="entry name" value="ConA-like_dom_sf"/>
</dbReference>
<evidence type="ECO:0000256" key="3">
    <source>
        <dbReference type="ARBA" id="ARBA00012758"/>
    </source>
</evidence>
<dbReference type="InterPro" id="IPR013148">
    <property type="entry name" value="Glyco_hydro_32_N"/>
</dbReference>
<dbReference type="SUPFAM" id="SSF75005">
    <property type="entry name" value="Arabinanase/levansucrase/invertase"/>
    <property type="match status" value="1"/>
</dbReference>
<dbReference type="PANTHER" id="PTHR43101:SF1">
    <property type="entry name" value="BETA-FRUCTOSIDASE"/>
    <property type="match status" value="1"/>
</dbReference>
<dbReference type="Gene3D" id="2.60.120.560">
    <property type="entry name" value="Exo-inulinase, domain 1"/>
    <property type="match status" value="1"/>
</dbReference>
<sequence length="509" mass="58409">MNQKKREHVDIQTDEVSDFLRGCREYEQKHGGAIPPFARPAFHLSPYIGWMNDPNGFSYYNNQFHLFYQYNPYGTVWDSMHWGHAVSDDLLSWKHLPAALAPDQEYDASGCFSGSAETLDDGRQILMYTSVGKIKDAEGNLVERQTQSIAFGDGLNYQKYENNPVLNASDLPEGGSPVDFRDPKIFRDTDGHYKAVIANRAADGSGQILLFSSPDALDWKFESVLLKNNRRHGLMWECPDLFCLDGKDVLIMSPQDMYPSGLEYASGNGTMAVIGKIDPEDQTFHEQNNHSIDYGIDFYAPQTLLTPDGRRIMTAWMQNWDTVGHRKNTMGWFSQMTVPRELSIQNGRLIQNPVREIEQYRHDPVEYKGVLLDHEKIVLDGIQGRIADIELVIHPDQSEDSYRKFKMYFAQDHRFYTEIVFDRENQTVMVNRQNSGTRRSYVHQRTMKVHAQDGVLKLRILLDRFSAEVFVNDGQQAMSTVIYTDQDKEGISFECDGRCLVDVVKYDLS</sequence>
<dbReference type="InterPro" id="IPR001362">
    <property type="entry name" value="Glyco_hydro_32"/>
</dbReference>
<dbReference type="GO" id="GO:0005985">
    <property type="term" value="P:sucrose metabolic process"/>
    <property type="evidence" value="ECO:0007669"/>
    <property type="project" value="UniProtKB-UniPathway"/>
</dbReference>
<dbReference type="Pfam" id="PF00251">
    <property type="entry name" value="Glyco_hydro_32N"/>
    <property type="match status" value="1"/>
</dbReference>
<dbReference type="EC" id="3.2.1.26" evidence="3 8"/>
<dbReference type="InterPro" id="IPR006232">
    <property type="entry name" value="Suc6P_hydrolase"/>
</dbReference>
<evidence type="ECO:0000256" key="5">
    <source>
        <dbReference type="ARBA" id="ARBA00022801"/>
    </source>
</evidence>
<dbReference type="Proteomes" id="UP000186341">
    <property type="component" value="Unassembled WGS sequence"/>
</dbReference>
<dbReference type="InterPro" id="IPR051214">
    <property type="entry name" value="GH32_Enzymes"/>
</dbReference>
<evidence type="ECO:0000256" key="7">
    <source>
        <dbReference type="ARBA" id="ARBA00033367"/>
    </source>
</evidence>
<evidence type="ECO:0000256" key="1">
    <source>
        <dbReference type="ARBA" id="ARBA00004914"/>
    </source>
</evidence>
<dbReference type="EMBL" id="MPJW01000186">
    <property type="protein sequence ID" value="OLU37935.1"/>
    <property type="molecule type" value="Genomic_DNA"/>
</dbReference>
<dbReference type="InterPro" id="IPR013189">
    <property type="entry name" value="Glyco_hydro_32_C"/>
</dbReference>
<dbReference type="PANTHER" id="PTHR43101">
    <property type="entry name" value="BETA-FRUCTOSIDASE"/>
    <property type="match status" value="1"/>
</dbReference>
<feature type="domain" description="Glycosyl hydrolase family 32 C-terminal" evidence="11">
    <location>
        <begin position="356"/>
        <end position="494"/>
    </location>
</feature>
<dbReference type="UniPathway" id="UPA00238"/>
<feature type="domain" description="Glycosyl hydrolase family 32 N-terminal" evidence="10">
    <location>
        <begin position="43"/>
        <end position="353"/>
    </location>
</feature>
<evidence type="ECO:0000256" key="8">
    <source>
        <dbReference type="RuleBase" id="RU362110"/>
    </source>
</evidence>